<reference evidence="6 7" key="1">
    <citation type="submission" date="2024-09" db="EMBL/GenBank/DDBJ databases">
        <title>Rethinking Asexuality: The Enigmatic Case of Functional Sexual Genes in Lepraria (Stereocaulaceae).</title>
        <authorList>
            <person name="Doellman M."/>
            <person name="Sun Y."/>
            <person name="Barcenas-Pena A."/>
            <person name="Lumbsch H.T."/>
            <person name="Grewe F."/>
        </authorList>
    </citation>
    <scope>NUCLEOTIDE SEQUENCE [LARGE SCALE GENOMIC DNA]</scope>
    <source>
        <strain evidence="6 7">Grewe 0041</strain>
    </source>
</reference>
<dbReference type="Gene3D" id="2.60.34.10">
    <property type="entry name" value="Substrate Binding Domain Of DNAk, Chain A, domain 1"/>
    <property type="match status" value="1"/>
</dbReference>
<evidence type="ECO:0000256" key="3">
    <source>
        <dbReference type="ARBA" id="ARBA00022840"/>
    </source>
</evidence>
<proteinExistence type="predicted"/>
<protein>
    <submittedName>
        <fullName evidence="6">Uncharacterized protein</fullName>
    </submittedName>
</protein>
<dbReference type="InterPro" id="IPR029048">
    <property type="entry name" value="HSP70_C_sf"/>
</dbReference>
<dbReference type="Pfam" id="PF00012">
    <property type="entry name" value="HSP70"/>
    <property type="match status" value="1"/>
</dbReference>
<feature type="region of interest" description="Disordered" evidence="5">
    <location>
        <begin position="376"/>
        <end position="471"/>
    </location>
</feature>
<keyword evidence="4" id="KW-0143">Chaperone</keyword>
<feature type="compositionally biased region" description="Basic and acidic residues" evidence="5">
    <location>
        <begin position="252"/>
        <end position="265"/>
    </location>
</feature>
<feature type="compositionally biased region" description="Low complexity" evidence="5">
    <location>
        <begin position="453"/>
        <end position="462"/>
    </location>
</feature>
<keyword evidence="2" id="KW-0256">Endoplasmic reticulum</keyword>
<keyword evidence="7" id="KW-1185">Reference proteome</keyword>
<feature type="compositionally biased region" description="Basic and acidic residues" evidence="5">
    <location>
        <begin position="376"/>
        <end position="397"/>
    </location>
</feature>
<keyword evidence="1" id="KW-0547">Nucleotide-binding</keyword>
<keyword evidence="3" id="KW-0067">ATP-binding</keyword>
<evidence type="ECO:0000313" key="7">
    <source>
        <dbReference type="Proteomes" id="UP001590951"/>
    </source>
</evidence>
<evidence type="ECO:0000256" key="5">
    <source>
        <dbReference type="SAM" id="MobiDB-lite"/>
    </source>
</evidence>
<dbReference type="SUPFAM" id="SSF100934">
    <property type="entry name" value="Heat shock protein 70kD (HSP70), C-terminal subdomain"/>
    <property type="match status" value="1"/>
</dbReference>
<gene>
    <name evidence="6" type="ORF">ABVK25_006562</name>
</gene>
<dbReference type="Gene3D" id="1.20.1270.10">
    <property type="match status" value="1"/>
</dbReference>
<organism evidence="6 7">
    <name type="scientific">Lepraria finkii</name>
    <dbReference type="NCBI Taxonomy" id="1340010"/>
    <lineage>
        <taxon>Eukaryota</taxon>
        <taxon>Fungi</taxon>
        <taxon>Dikarya</taxon>
        <taxon>Ascomycota</taxon>
        <taxon>Pezizomycotina</taxon>
        <taxon>Lecanoromycetes</taxon>
        <taxon>OSLEUM clade</taxon>
        <taxon>Lecanoromycetidae</taxon>
        <taxon>Lecanorales</taxon>
        <taxon>Lecanorineae</taxon>
        <taxon>Stereocaulaceae</taxon>
        <taxon>Lepraria</taxon>
    </lineage>
</organism>
<name>A0ABR4B797_9LECA</name>
<dbReference type="PANTHER" id="PTHR45639">
    <property type="entry name" value="HSC70CB, ISOFORM G-RELATED"/>
    <property type="match status" value="1"/>
</dbReference>
<evidence type="ECO:0000256" key="4">
    <source>
        <dbReference type="ARBA" id="ARBA00023186"/>
    </source>
</evidence>
<feature type="compositionally biased region" description="Low complexity" evidence="5">
    <location>
        <begin position="411"/>
        <end position="441"/>
    </location>
</feature>
<feature type="region of interest" description="Disordered" evidence="5">
    <location>
        <begin position="201"/>
        <end position="265"/>
    </location>
</feature>
<dbReference type="EMBL" id="JBHFEH010000022">
    <property type="protein sequence ID" value="KAL2053237.1"/>
    <property type="molecule type" value="Genomic_DNA"/>
</dbReference>
<dbReference type="InterPro" id="IPR043129">
    <property type="entry name" value="ATPase_NBD"/>
</dbReference>
<comment type="caution">
    <text evidence="6">The sequence shown here is derived from an EMBL/GenBank/DDBJ whole genome shotgun (WGS) entry which is preliminary data.</text>
</comment>
<dbReference type="InterPro" id="IPR013126">
    <property type="entry name" value="Hsp_70_fam"/>
</dbReference>
<evidence type="ECO:0000256" key="1">
    <source>
        <dbReference type="ARBA" id="ARBA00022741"/>
    </source>
</evidence>
<dbReference type="InterPro" id="IPR029047">
    <property type="entry name" value="HSP70_peptide-bd_sf"/>
</dbReference>
<dbReference type="Proteomes" id="UP001590951">
    <property type="component" value="Unassembled WGS sequence"/>
</dbReference>
<dbReference type="PANTHER" id="PTHR45639:SF3">
    <property type="entry name" value="HYPOXIA UP-REGULATED PROTEIN 1"/>
    <property type="match status" value="1"/>
</dbReference>
<sequence>MSSADLESVILHGGAVRTPFVQKQLEAVIRDSDKIRTNVNSDEAAVFGAAFKAAAISPNFRVKEIRAADSAVYPVTMSWSLDGKDKQQKLFVPTSQVGAEKQVSVKATEDFSFSLSQQIPLPAFDLLVSDIKTQNLTESVKSLTSKGCTLDEISTKFAIRLSPIDGLPEVVSGSVSCEVTVADTKKGGVVEGVKDLFGFGSKKSDQEPLKDDSDDESSTSSSDSESATTSSSSETSASSTESKAMESPAVDAVKEKPKEPRKKTETIYLSFSTEAIGTSGVKPDSLQRMKKRLTAFDKSDRSRVYREETLNNLEGYTYKIRDILEDEGFIDASTTQQRDEIETKSNDVSMWLYGDGAEADRVTLKTRLDELRGLVEPIQKRKEEAKSRPDQVQKLKDALQQAESMVGVIKQQMESQELAEAEAASKASESESQTTEAPSTSVDDFAELDDETSISSTSTTSTPKIPEMPIPLYNKEDVNAILEKQESVQKWLDEKLAEQEKLGPTDDPVVVSSDLSAKSEEINDAVMSLITKSMKMPQKPKKPRAANQQRPLPQNPLPQIRVPLSPVKPRRKQQGHQMMR</sequence>
<accession>A0ABR4B797</accession>
<dbReference type="Gene3D" id="3.30.420.40">
    <property type="match status" value="2"/>
</dbReference>
<evidence type="ECO:0000313" key="6">
    <source>
        <dbReference type="EMBL" id="KAL2053237.1"/>
    </source>
</evidence>
<dbReference type="SUPFAM" id="SSF53067">
    <property type="entry name" value="Actin-like ATPase domain"/>
    <property type="match status" value="1"/>
</dbReference>
<feature type="compositionally biased region" description="Basic residues" evidence="5">
    <location>
        <begin position="568"/>
        <end position="580"/>
    </location>
</feature>
<feature type="compositionally biased region" description="Low complexity" evidence="5">
    <location>
        <begin position="218"/>
        <end position="242"/>
    </location>
</feature>
<evidence type="ECO:0000256" key="2">
    <source>
        <dbReference type="ARBA" id="ARBA00022824"/>
    </source>
</evidence>
<feature type="region of interest" description="Disordered" evidence="5">
    <location>
        <begin position="533"/>
        <end position="580"/>
    </location>
</feature>
<feature type="compositionally biased region" description="Basic and acidic residues" evidence="5">
    <location>
        <begin position="202"/>
        <end position="211"/>
    </location>
</feature>
<dbReference type="PRINTS" id="PR00301">
    <property type="entry name" value="HEATSHOCK70"/>
</dbReference>